<reference evidence="2 3" key="1">
    <citation type="submission" date="2024-02" db="EMBL/GenBank/DDBJ databases">
        <authorList>
            <person name="Chen Y."/>
            <person name="Shah S."/>
            <person name="Dougan E. K."/>
            <person name="Thang M."/>
            <person name="Chan C."/>
        </authorList>
    </citation>
    <scope>NUCLEOTIDE SEQUENCE [LARGE SCALE GENOMIC DNA]</scope>
</reference>
<protein>
    <submittedName>
        <fullName evidence="2">Uncharacterized protein</fullName>
    </submittedName>
</protein>
<organism evidence="2 3">
    <name type="scientific">Durusdinium trenchii</name>
    <dbReference type="NCBI Taxonomy" id="1381693"/>
    <lineage>
        <taxon>Eukaryota</taxon>
        <taxon>Sar</taxon>
        <taxon>Alveolata</taxon>
        <taxon>Dinophyceae</taxon>
        <taxon>Suessiales</taxon>
        <taxon>Symbiodiniaceae</taxon>
        <taxon>Durusdinium</taxon>
    </lineage>
</organism>
<sequence length="65" mass="6795">MELAGYAFKKPPAKQKLEAQCHLTYLCDEGSDASAGPARRKRGGGGRGGGRGGGSDYDYDWGSSV</sequence>
<keyword evidence="3" id="KW-1185">Reference proteome</keyword>
<feature type="compositionally biased region" description="Gly residues" evidence="1">
    <location>
        <begin position="45"/>
        <end position="55"/>
    </location>
</feature>
<evidence type="ECO:0000313" key="3">
    <source>
        <dbReference type="Proteomes" id="UP001642484"/>
    </source>
</evidence>
<proteinExistence type="predicted"/>
<comment type="caution">
    <text evidence="2">The sequence shown here is derived from an EMBL/GenBank/DDBJ whole genome shotgun (WGS) entry which is preliminary data.</text>
</comment>
<evidence type="ECO:0000256" key="1">
    <source>
        <dbReference type="SAM" id="MobiDB-lite"/>
    </source>
</evidence>
<gene>
    <name evidence="2" type="ORF">CCMP2556_LOCUS51158</name>
</gene>
<dbReference type="Proteomes" id="UP001642484">
    <property type="component" value="Unassembled WGS sequence"/>
</dbReference>
<evidence type="ECO:0000313" key="2">
    <source>
        <dbReference type="EMBL" id="CAK9109970.1"/>
    </source>
</evidence>
<accession>A0ABP0SCJ4</accession>
<name>A0ABP0SCJ4_9DINO</name>
<dbReference type="EMBL" id="CAXAMN010027306">
    <property type="protein sequence ID" value="CAK9109970.1"/>
    <property type="molecule type" value="Genomic_DNA"/>
</dbReference>
<feature type="region of interest" description="Disordered" evidence="1">
    <location>
        <begin position="29"/>
        <end position="65"/>
    </location>
</feature>